<name>A0A5R9FTH7_9ACTN</name>
<protein>
    <submittedName>
        <fullName evidence="3">Uncharacterized protein</fullName>
    </submittedName>
</protein>
<evidence type="ECO:0000256" key="1">
    <source>
        <dbReference type="SAM" id="MobiDB-lite"/>
    </source>
</evidence>
<feature type="region of interest" description="Disordered" evidence="1">
    <location>
        <begin position="1"/>
        <end position="23"/>
    </location>
</feature>
<keyword evidence="2" id="KW-0472">Membrane</keyword>
<dbReference type="Proteomes" id="UP000305906">
    <property type="component" value="Unassembled WGS sequence"/>
</dbReference>
<keyword evidence="4" id="KW-1185">Reference proteome</keyword>
<evidence type="ECO:0000313" key="4">
    <source>
        <dbReference type="Proteomes" id="UP000305906"/>
    </source>
</evidence>
<feature type="transmembrane region" description="Helical" evidence="2">
    <location>
        <begin position="64"/>
        <end position="84"/>
    </location>
</feature>
<comment type="caution">
    <text evidence="3">The sequence shown here is derived from an EMBL/GenBank/DDBJ whole genome shotgun (WGS) entry which is preliminary data.</text>
</comment>
<feature type="transmembrane region" description="Helical" evidence="2">
    <location>
        <begin position="90"/>
        <end position="107"/>
    </location>
</feature>
<keyword evidence="2" id="KW-1133">Transmembrane helix</keyword>
<evidence type="ECO:0000256" key="2">
    <source>
        <dbReference type="SAM" id="Phobius"/>
    </source>
</evidence>
<sequence>MSSRTRSRVRTQKEPAGATTVRIPRQRGRRGADPFVVVVPERPSLLREMAAGLALIAWDHRRSLAPVALAVTALPLTAVLHWWAWWSGLILAPLALAPLGWLAFAILRRPAGRSVLFWRLGLGVGATSALTWLALAAAFGPAAGPLLTLWLIFTVAAQVAWLVIRRKG</sequence>
<accession>A0A5R9FTH7</accession>
<feature type="transmembrane region" description="Helical" evidence="2">
    <location>
        <begin position="116"/>
        <end position="140"/>
    </location>
</feature>
<feature type="transmembrane region" description="Helical" evidence="2">
    <location>
        <begin position="146"/>
        <end position="164"/>
    </location>
</feature>
<organism evidence="3 4">
    <name type="scientific">Streptomyces montanus</name>
    <dbReference type="NCBI Taxonomy" id="2580423"/>
    <lineage>
        <taxon>Bacteria</taxon>
        <taxon>Bacillati</taxon>
        <taxon>Actinomycetota</taxon>
        <taxon>Actinomycetes</taxon>
        <taxon>Kitasatosporales</taxon>
        <taxon>Streptomycetaceae</taxon>
        <taxon>Streptomyces</taxon>
    </lineage>
</organism>
<dbReference type="EMBL" id="VBZC01000011">
    <property type="protein sequence ID" value="TLS45979.1"/>
    <property type="molecule type" value="Genomic_DNA"/>
</dbReference>
<gene>
    <name evidence="3" type="ORF">FE633_12600</name>
</gene>
<dbReference type="AlphaFoldDB" id="A0A5R9FTH7"/>
<feature type="compositionally biased region" description="Basic residues" evidence="1">
    <location>
        <begin position="1"/>
        <end position="10"/>
    </location>
</feature>
<evidence type="ECO:0000313" key="3">
    <source>
        <dbReference type="EMBL" id="TLS45979.1"/>
    </source>
</evidence>
<reference evidence="3 4" key="1">
    <citation type="submission" date="2019-05" db="EMBL/GenBank/DDBJ databases">
        <title>Streptomyces sp. NEAU-C151, a novel actinomycete isolated from soil.</title>
        <authorList>
            <person name="Han L."/>
            <person name="Jiang H."/>
        </authorList>
    </citation>
    <scope>NUCLEOTIDE SEQUENCE [LARGE SCALE GENOMIC DNA]</scope>
    <source>
        <strain evidence="3 4">NEAU-C151</strain>
    </source>
</reference>
<proteinExistence type="predicted"/>
<keyword evidence="2" id="KW-0812">Transmembrane</keyword>